<comment type="caution">
    <text evidence="1">The sequence shown here is derived from an EMBL/GenBank/DDBJ whole genome shotgun (WGS) entry which is preliminary data.</text>
</comment>
<protein>
    <submittedName>
        <fullName evidence="1">Uncharacterized protein</fullName>
    </submittedName>
</protein>
<accession>A0A1V6LNI5</accession>
<reference evidence="1 2" key="1">
    <citation type="submission" date="2016-12" db="EMBL/GenBank/DDBJ databases">
        <authorList>
            <person name="Song W.-J."/>
            <person name="Kurnit D.M."/>
        </authorList>
    </citation>
    <scope>NUCLEOTIDE SEQUENCE [LARGE SCALE GENOMIC DNA]</scope>
    <source>
        <strain evidence="1 2">HSG9</strain>
    </source>
</reference>
<sequence length="192" mass="22159">MRLVISVMVVFAMIMIACNGEVDLSKSIKKEKVRAYFKGFNAKDYNLIKPLFKDSISITEGVEAKFNTASFYEHFKWDSVFNTQYTIKNLSVTDSVIIASIAARSERYAFLENNPLRCDWSFYFKDSVIYNITIGDCPSANWSKWEQKKDSLVAWTAANYPELDNFINDLSEQGAQKYVQAINLYKKDKSRK</sequence>
<gene>
    <name evidence="1" type="ORF">BUL40_14130</name>
</gene>
<evidence type="ECO:0000313" key="2">
    <source>
        <dbReference type="Proteomes" id="UP000191680"/>
    </source>
</evidence>
<dbReference type="OrthoDB" id="1121874at2"/>
<name>A0A1V6LNI5_9FLAO</name>
<dbReference type="AlphaFoldDB" id="A0A1V6LNI5"/>
<evidence type="ECO:0000313" key="1">
    <source>
        <dbReference type="EMBL" id="OQD41733.1"/>
    </source>
</evidence>
<dbReference type="Proteomes" id="UP000191680">
    <property type="component" value="Unassembled WGS sequence"/>
</dbReference>
<dbReference type="RefSeq" id="WP_080319782.1">
    <property type="nucleotide sequence ID" value="NZ_MTBC01000011.1"/>
</dbReference>
<dbReference type="EMBL" id="MTBC01000011">
    <property type="protein sequence ID" value="OQD41733.1"/>
    <property type="molecule type" value="Genomic_DNA"/>
</dbReference>
<organism evidence="1 2">
    <name type="scientific">Croceivirga radicis</name>
    <dbReference type="NCBI Taxonomy" id="1929488"/>
    <lineage>
        <taxon>Bacteria</taxon>
        <taxon>Pseudomonadati</taxon>
        <taxon>Bacteroidota</taxon>
        <taxon>Flavobacteriia</taxon>
        <taxon>Flavobacteriales</taxon>
        <taxon>Flavobacteriaceae</taxon>
        <taxon>Croceivirga</taxon>
    </lineage>
</organism>
<keyword evidence="2" id="KW-1185">Reference proteome</keyword>
<proteinExistence type="predicted"/>
<dbReference type="PROSITE" id="PS51257">
    <property type="entry name" value="PROKAR_LIPOPROTEIN"/>
    <property type="match status" value="1"/>
</dbReference>